<dbReference type="Proteomes" id="UP000584325">
    <property type="component" value="Unassembled WGS sequence"/>
</dbReference>
<dbReference type="AlphaFoldDB" id="A0A7W5EBJ6"/>
<evidence type="ECO:0000313" key="1">
    <source>
        <dbReference type="EMBL" id="MBB3222123.1"/>
    </source>
</evidence>
<protein>
    <submittedName>
        <fullName evidence="1">Uncharacterized protein</fullName>
    </submittedName>
</protein>
<evidence type="ECO:0000313" key="2">
    <source>
        <dbReference type="Proteomes" id="UP000584325"/>
    </source>
</evidence>
<proteinExistence type="predicted"/>
<sequence length="36" mass="3964">MSALWLLVLPVAGLLWHVVAEAISSLPDCNDDFGFY</sequence>
<accession>A0A7W5EBJ6</accession>
<gene>
    <name evidence="1" type="ORF">FHS02_002942</name>
</gene>
<name>A0A7W5EBJ6_9BURK</name>
<comment type="caution">
    <text evidence="1">The sequence shown here is derived from an EMBL/GenBank/DDBJ whole genome shotgun (WGS) entry which is preliminary data.</text>
</comment>
<organism evidence="1 2">
    <name type="scientific">Pseudoduganella umbonata</name>
    <dbReference type="NCBI Taxonomy" id="864828"/>
    <lineage>
        <taxon>Bacteria</taxon>
        <taxon>Pseudomonadati</taxon>
        <taxon>Pseudomonadota</taxon>
        <taxon>Betaproteobacteria</taxon>
        <taxon>Burkholderiales</taxon>
        <taxon>Oxalobacteraceae</taxon>
        <taxon>Telluria group</taxon>
        <taxon>Pseudoduganella</taxon>
    </lineage>
</organism>
<reference evidence="1 2" key="1">
    <citation type="submission" date="2020-08" db="EMBL/GenBank/DDBJ databases">
        <title>Genomic Encyclopedia of Type Strains, Phase III (KMG-III): the genomes of soil and plant-associated and newly described type strains.</title>
        <authorList>
            <person name="Whitman W."/>
        </authorList>
    </citation>
    <scope>NUCLEOTIDE SEQUENCE [LARGE SCALE GENOMIC DNA]</scope>
    <source>
        <strain evidence="1 2">CECT 7753</strain>
    </source>
</reference>
<dbReference type="EMBL" id="JACHXS010000005">
    <property type="protein sequence ID" value="MBB3222123.1"/>
    <property type="molecule type" value="Genomic_DNA"/>
</dbReference>